<evidence type="ECO:0000256" key="1">
    <source>
        <dbReference type="SAM" id="MobiDB-lite"/>
    </source>
</evidence>
<feature type="compositionally biased region" description="Polar residues" evidence="1">
    <location>
        <begin position="489"/>
        <end position="499"/>
    </location>
</feature>
<sequence length="763" mass="83630">MGIVVSGEDGSVGISNEQQKIDLIAAENDYGLVMATLDQVTVFLGSWWTSSLTGRIQTFRRYTHAPLMNIISFERSSVGILGFYFAGIPTWAVSTCLSICRHHPLERLVCFLQNQLVDPSSDSLYSRIMQSFLFMFHSAARGTLLVVAVQTYMYSLLQSLHLVHPYAIPGAQLFIPFGELASVQLPPLPTDLSAGSLSTFALGLVKTPALLVYFYVYLRPILEIRLYRLIRRRLPKPSLADELSIRVAFENDLIDWMVPTLGRRSEEENRRNHLTFWEDVAYELSVFRGWVSSWFGSWSRQTDQSAAPPKEERIESLRHCIEELQSELGAAQSRTHLLQQQSNEPPRTPEQAPRGYDEGARTSSPGPTVSVQTPELGSVFNGDQLLSNEENRMSHSPDQMSGDYFSEMAPLGRARSAPSTGDASRPPTNQGPNRGEEVVGSRRNSRSNTLFSRPSSPETSPPTSPRVRASLIHQNSDIITMQLELLGNRNSQNQNQLNPRTGIENEGIRPTGSPTDRRRSITEFLDNILSNQGQNLSAIMNSDGIDSDGLSNLTTGATPVVGDSLAVSEIQSPHPNTVPEQPPVEPPSEAPVSNRANILPNGVEETSQEEAHDPAPEETIFDNHSELEQRPPTSNSHIPQQPTTNVPSLAHRVTILSSHPVDSLASHLASMITTVLFIPLESLYLRSLASSYLSSTGSSALLHSDVRGLGVWGGGGSRSDTLAYMGKLALMMGVQAAVNASVWGVISGTAIKIGRKFCGWGTL</sequence>
<dbReference type="STRING" id="1073089.A0A1L9S1R3"/>
<dbReference type="AlphaFoldDB" id="A0A1L9S1R3"/>
<evidence type="ECO:0000313" key="2">
    <source>
        <dbReference type="EMBL" id="OJJ41100.1"/>
    </source>
</evidence>
<dbReference type="RefSeq" id="XP_040694776.1">
    <property type="nucleotide sequence ID" value="XM_040832623.1"/>
</dbReference>
<dbReference type="EMBL" id="KV878209">
    <property type="protein sequence ID" value="OJJ41100.1"/>
    <property type="molecule type" value="Genomic_DNA"/>
</dbReference>
<accession>A0A1L9S1R3</accession>
<feature type="region of interest" description="Disordered" evidence="1">
    <location>
        <begin position="412"/>
        <end position="467"/>
    </location>
</feature>
<reference evidence="3" key="1">
    <citation type="journal article" date="2017" name="Genome Biol.">
        <title>Comparative genomics reveals high biological diversity and specific adaptations in the industrially and medically important fungal genus Aspergillus.</title>
        <authorList>
            <person name="de Vries R.P."/>
            <person name="Riley R."/>
            <person name="Wiebenga A."/>
            <person name="Aguilar-Osorio G."/>
            <person name="Amillis S."/>
            <person name="Uchima C.A."/>
            <person name="Anderluh G."/>
            <person name="Asadollahi M."/>
            <person name="Askin M."/>
            <person name="Barry K."/>
            <person name="Battaglia E."/>
            <person name="Bayram O."/>
            <person name="Benocci T."/>
            <person name="Braus-Stromeyer S.A."/>
            <person name="Caldana C."/>
            <person name="Canovas D."/>
            <person name="Cerqueira G.C."/>
            <person name="Chen F."/>
            <person name="Chen W."/>
            <person name="Choi C."/>
            <person name="Clum A."/>
            <person name="Dos Santos R.A."/>
            <person name="Damasio A.R."/>
            <person name="Diallinas G."/>
            <person name="Emri T."/>
            <person name="Fekete E."/>
            <person name="Flipphi M."/>
            <person name="Freyberg S."/>
            <person name="Gallo A."/>
            <person name="Gournas C."/>
            <person name="Habgood R."/>
            <person name="Hainaut M."/>
            <person name="Harispe M.L."/>
            <person name="Henrissat B."/>
            <person name="Hilden K.S."/>
            <person name="Hope R."/>
            <person name="Hossain A."/>
            <person name="Karabika E."/>
            <person name="Karaffa L."/>
            <person name="Karanyi Z."/>
            <person name="Krasevec N."/>
            <person name="Kuo A."/>
            <person name="Kusch H."/>
            <person name="LaButti K."/>
            <person name="Lagendijk E.L."/>
            <person name="Lapidus A."/>
            <person name="Levasseur A."/>
            <person name="Lindquist E."/>
            <person name="Lipzen A."/>
            <person name="Logrieco A.F."/>
            <person name="MacCabe A."/>
            <person name="Maekelae M.R."/>
            <person name="Malavazi I."/>
            <person name="Melin P."/>
            <person name="Meyer V."/>
            <person name="Mielnichuk N."/>
            <person name="Miskei M."/>
            <person name="Molnar A.P."/>
            <person name="Mule G."/>
            <person name="Ngan C.Y."/>
            <person name="Orejas M."/>
            <person name="Orosz E."/>
            <person name="Ouedraogo J.P."/>
            <person name="Overkamp K.M."/>
            <person name="Park H.-S."/>
            <person name="Perrone G."/>
            <person name="Piumi F."/>
            <person name="Punt P.J."/>
            <person name="Ram A.F."/>
            <person name="Ramon A."/>
            <person name="Rauscher S."/>
            <person name="Record E."/>
            <person name="Riano-Pachon D.M."/>
            <person name="Robert V."/>
            <person name="Roehrig J."/>
            <person name="Ruller R."/>
            <person name="Salamov A."/>
            <person name="Salih N.S."/>
            <person name="Samson R.A."/>
            <person name="Sandor E."/>
            <person name="Sanguinetti M."/>
            <person name="Schuetze T."/>
            <person name="Sepcic K."/>
            <person name="Shelest E."/>
            <person name="Sherlock G."/>
            <person name="Sophianopoulou V."/>
            <person name="Squina F.M."/>
            <person name="Sun H."/>
            <person name="Susca A."/>
            <person name="Todd R.B."/>
            <person name="Tsang A."/>
            <person name="Unkles S.E."/>
            <person name="van de Wiele N."/>
            <person name="van Rossen-Uffink D."/>
            <person name="Oliveira J.V."/>
            <person name="Vesth T.C."/>
            <person name="Visser J."/>
            <person name="Yu J.-H."/>
            <person name="Zhou M."/>
            <person name="Andersen M.R."/>
            <person name="Archer D.B."/>
            <person name="Baker S.E."/>
            <person name="Benoit I."/>
            <person name="Brakhage A.A."/>
            <person name="Braus G.H."/>
            <person name="Fischer R."/>
            <person name="Frisvad J.C."/>
            <person name="Goldman G.H."/>
            <person name="Houbraken J."/>
            <person name="Oakley B."/>
            <person name="Pocsi I."/>
            <person name="Scazzocchio C."/>
            <person name="Seiboth B."/>
            <person name="vanKuyk P.A."/>
            <person name="Wortman J."/>
            <person name="Dyer P.S."/>
            <person name="Grigoriev I.V."/>
        </authorList>
    </citation>
    <scope>NUCLEOTIDE SEQUENCE [LARGE SCALE GENOMIC DNA]</scope>
    <source>
        <strain evidence="3">DTO 134E9</strain>
    </source>
</reference>
<protein>
    <submittedName>
        <fullName evidence="2">Uncharacterized protein</fullName>
    </submittedName>
</protein>
<dbReference type="GeneID" id="63748471"/>
<feature type="compositionally biased region" description="Polar residues" evidence="1">
    <location>
        <begin position="361"/>
        <end position="375"/>
    </location>
</feature>
<feature type="region of interest" description="Disordered" evidence="1">
    <location>
        <begin position="570"/>
        <end position="595"/>
    </location>
</feature>
<evidence type="ECO:0000313" key="3">
    <source>
        <dbReference type="Proteomes" id="UP000184383"/>
    </source>
</evidence>
<feature type="compositionally biased region" description="Polar residues" evidence="1">
    <location>
        <begin position="417"/>
        <end position="432"/>
    </location>
</feature>
<feature type="compositionally biased region" description="Polar residues" evidence="1">
    <location>
        <begin position="334"/>
        <end position="345"/>
    </location>
</feature>
<feature type="compositionally biased region" description="Pro residues" evidence="1">
    <location>
        <begin position="580"/>
        <end position="589"/>
    </location>
</feature>
<name>A0A1L9S1R3_ASPWE</name>
<dbReference type="OrthoDB" id="5383784at2759"/>
<dbReference type="Proteomes" id="UP000184383">
    <property type="component" value="Unassembled WGS sequence"/>
</dbReference>
<dbReference type="VEuPathDB" id="FungiDB:ASPWEDRAFT_245001"/>
<organism evidence="2 3">
    <name type="scientific">Aspergillus wentii DTO 134E9</name>
    <dbReference type="NCBI Taxonomy" id="1073089"/>
    <lineage>
        <taxon>Eukaryota</taxon>
        <taxon>Fungi</taxon>
        <taxon>Dikarya</taxon>
        <taxon>Ascomycota</taxon>
        <taxon>Pezizomycotina</taxon>
        <taxon>Eurotiomycetes</taxon>
        <taxon>Eurotiomycetidae</taxon>
        <taxon>Eurotiales</taxon>
        <taxon>Aspergillaceae</taxon>
        <taxon>Aspergillus</taxon>
        <taxon>Aspergillus subgen. Cremei</taxon>
    </lineage>
</organism>
<feature type="region of interest" description="Disordered" evidence="1">
    <location>
        <begin position="489"/>
        <end position="517"/>
    </location>
</feature>
<proteinExistence type="predicted"/>
<gene>
    <name evidence="2" type="ORF">ASPWEDRAFT_245001</name>
</gene>
<keyword evidence="3" id="KW-1185">Reference proteome</keyword>
<feature type="region of interest" description="Disordered" evidence="1">
    <location>
        <begin position="334"/>
        <end position="381"/>
    </location>
</feature>